<feature type="region of interest" description="Disordered" evidence="1">
    <location>
        <begin position="1"/>
        <end position="66"/>
    </location>
</feature>
<feature type="region of interest" description="Disordered" evidence="1">
    <location>
        <begin position="187"/>
        <end position="213"/>
    </location>
</feature>
<organism evidence="2 3">
    <name type="scientific">Prorocentrum cordatum</name>
    <dbReference type="NCBI Taxonomy" id="2364126"/>
    <lineage>
        <taxon>Eukaryota</taxon>
        <taxon>Sar</taxon>
        <taxon>Alveolata</taxon>
        <taxon>Dinophyceae</taxon>
        <taxon>Prorocentrales</taxon>
        <taxon>Prorocentraceae</taxon>
        <taxon>Prorocentrum</taxon>
    </lineage>
</organism>
<evidence type="ECO:0000313" key="2">
    <source>
        <dbReference type="EMBL" id="CAK0895741.1"/>
    </source>
</evidence>
<gene>
    <name evidence="2" type="ORF">PCOR1329_LOCUS74411</name>
</gene>
<proteinExistence type="predicted"/>
<evidence type="ECO:0000256" key="1">
    <source>
        <dbReference type="SAM" id="MobiDB-lite"/>
    </source>
</evidence>
<name>A0ABN9XCP3_9DINO</name>
<keyword evidence="3" id="KW-1185">Reference proteome</keyword>
<feature type="compositionally biased region" description="Low complexity" evidence="1">
    <location>
        <begin position="1"/>
        <end position="38"/>
    </location>
</feature>
<accession>A0ABN9XCP3</accession>
<protein>
    <submittedName>
        <fullName evidence="2">Uncharacterized protein</fullName>
    </submittedName>
</protein>
<comment type="caution">
    <text evidence="2">The sequence shown here is derived from an EMBL/GenBank/DDBJ whole genome shotgun (WGS) entry which is preliminary data.</text>
</comment>
<sequence length="213" mass="22366">MAAAEASASGAAAADSAAAAPAAAAPAQPARARASSAAGGRGQSRAEGHGARGTSEGGGENRAEGEPQAQIALVNAKRVIASYQGVVAQHQSMMMSVSLDEDWAWAKEDDSAHLKALTRAKERLDNEVQQHVVVSKILSTKNLAELKKQIGEQEFSRGLALVMGLSKSIAGVEDEAEVLLGFDKVKRDNKRKSDKHEQSGQSASKRGNNKKRR</sequence>
<evidence type="ECO:0000313" key="3">
    <source>
        <dbReference type="Proteomes" id="UP001189429"/>
    </source>
</evidence>
<reference evidence="2" key="1">
    <citation type="submission" date="2023-10" db="EMBL/GenBank/DDBJ databases">
        <authorList>
            <person name="Chen Y."/>
            <person name="Shah S."/>
            <person name="Dougan E. K."/>
            <person name="Thang M."/>
            <person name="Chan C."/>
        </authorList>
    </citation>
    <scope>NUCLEOTIDE SEQUENCE [LARGE SCALE GENOMIC DNA]</scope>
</reference>
<dbReference type="Proteomes" id="UP001189429">
    <property type="component" value="Unassembled WGS sequence"/>
</dbReference>
<dbReference type="EMBL" id="CAUYUJ010020084">
    <property type="protein sequence ID" value="CAK0895741.1"/>
    <property type="molecule type" value="Genomic_DNA"/>
</dbReference>
<feature type="non-terminal residue" evidence="2">
    <location>
        <position position="213"/>
    </location>
</feature>